<dbReference type="Proteomes" id="UP000320475">
    <property type="component" value="Unassembled WGS sequence"/>
</dbReference>
<dbReference type="SUPFAM" id="SSF53254">
    <property type="entry name" value="Phosphoglycerate mutase-like"/>
    <property type="match status" value="1"/>
</dbReference>
<proteinExistence type="inferred from homology"/>
<gene>
    <name evidence="3" type="ORF">SeLEV6574_g00103</name>
</gene>
<dbReference type="PANTHER" id="PTHR11567">
    <property type="entry name" value="ACID PHOSPHATASE-RELATED"/>
    <property type="match status" value="1"/>
</dbReference>
<comment type="similarity">
    <text evidence="1">Belongs to the histidine acid phosphatase family.</text>
</comment>
<dbReference type="Pfam" id="PF00328">
    <property type="entry name" value="His_Phos_2"/>
    <property type="match status" value="1"/>
</dbReference>
<dbReference type="PROSITE" id="PS00616">
    <property type="entry name" value="HIS_ACID_PHOSPHAT_1"/>
    <property type="match status" value="1"/>
</dbReference>
<dbReference type="InterPro" id="IPR029033">
    <property type="entry name" value="His_PPase_superfam"/>
</dbReference>
<protein>
    <recommendedName>
        <fullName evidence="5">Acid phosphatase</fullName>
    </recommendedName>
</protein>
<dbReference type="PROSITE" id="PS00778">
    <property type="entry name" value="HIS_ACID_PHOSPHAT_2"/>
    <property type="match status" value="1"/>
</dbReference>
<evidence type="ECO:0008006" key="5">
    <source>
        <dbReference type="Google" id="ProtNLM"/>
    </source>
</evidence>
<dbReference type="GO" id="GO:0016791">
    <property type="term" value="F:phosphatase activity"/>
    <property type="evidence" value="ECO:0007669"/>
    <property type="project" value="TreeGrafter"/>
</dbReference>
<evidence type="ECO:0000313" key="3">
    <source>
        <dbReference type="EMBL" id="TPX51749.1"/>
    </source>
</evidence>
<dbReference type="InterPro" id="IPR050645">
    <property type="entry name" value="Histidine_acid_phosphatase"/>
</dbReference>
<dbReference type="PANTHER" id="PTHR11567:SF110">
    <property type="entry name" value="2-PHOSPHOXYLOSE PHOSPHATASE 1"/>
    <property type="match status" value="1"/>
</dbReference>
<organism evidence="3 4">
    <name type="scientific">Synchytrium endobioticum</name>
    <dbReference type="NCBI Taxonomy" id="286115"/>
    <lineage>
        <taxon>Eukaryota</taxon>
        <taxon>Fungi</taxon>
        <taxon>Fungi incertae sedis</taxon>
        <taxon>Chytridiomycota</taxon>
        <taxon>Chytridiomycota incertae sedis</taxon>
        <taxon>Chytridiomycetes</taxon>
        <taxon>Synchytriales</taxon>
        <taxon>Synchytriaceae</taxon>
        <taxon>Synchytrium</taxon>
    </lineage>
</organism>
<accession>A0A507DJ69</accession>
<reference evidence="3 4" key="1">
    <citation type="journal article" date="2019" name="Sci. Rep.">
        <title>Comparative genomics of chytrid fungi reveal insights into the obligate biotrophic and pathogenic lifestyle of Synchytrium endobioticum.</title>
        <authorList>
            <person name="van de Vossenberg B.T.L.H."/>
            <person name="Warris S."/>
            <person name="Nguyen H.D.T."/>
            <person name="van Gent-Pelzer M.P.E."/>
            <person name="Joly D.L."/>
            <person name="van de Geest H.C."/>
            <person name="Bonants P.J.M."/>
            <person name="Smith D.S."/>
            <person name="Levesque C.A."/>
            <person name="van der Lee T.A.J."/>
        </authorList>
    </citation>
    <scope>NUCLEOTIDE SEQUENCE [LARGE SCALE GENOMIC DNA]</scope>
    <source>
        <strain evidence="3 4">LEV6574</strain>
    </source>
</reference>
<dbReference type="CDD" id="cd07061">
    <property type="entry name" value="HP_HAP_like"/>
    <property type="match status" value="1"/>
</dbReference>
<name>A0A507DJ69_9FUNG</name>
<dbReference type="OrthoDB" id="10257284at2759"/>
<dbReference type="InterPro" id="IPR033379">
    <property type="entry name" value="Acid_Pase_AS"/>
</dbReference>
<keyword evidence="2" id="KW-0378">Hydrolase</keyword>
<dbReference type="VEuPathDB" id="FungiDB:SeMB42_g00892"/>
<dbReference type="EMBL" id="QEAM01000002">
    <property type="protein sequence ID" value="TPX51749.1"/>
    <property type="molecule type" value="Genomic_DNA"/>
</dbReference>
<evidence type="ECO:0000313" key="4">
    <source>
        <dbReference type="Proteomes" id="UP000320475"/>
    </source>
</evidence>
<evidence type="ECO:0000256" key="2">
    <source>
        <dbReference type="ARBA" id="ARBA00022801"/>
    </source>
</evidence>
<dbReference type="InterPro" id="IPR000560">
    <property type="entry name" value="His_Pase_clade-2"/>
</dbReference>
<dbReference type="Gene3D" id="3.40.50.1240">
    <property type="entry name" value="Phosphoglycerate mutase-like"/>
    <property type="match status" value="1"/>
</dbReference>
<dbReference type="AlphaFoldDB" id="A0A507DJ69"/>
<comment type="caution">
    <text evidence="3">The sequence shown here is derived from an EMBL/GenBank/DDBJ whole genome shotgun (WGS) entry which is preliminary data.</text>
</comment>
<evidence type="ECO:0000256" key="1">
    <source>
        <dbReference type="ARBA" id="ARBA00005375"/>
    </source>
</evidence>
<sequence length="446" mass="50257">MVFPIPDNDTIARLYPNSLRLKLVQTVSRHGERSPVYPGGVPMKKCHLTPFLHAVYYAMEMRNLSPPPLYNQPHHESLPSLSNIVFEGNIKPNSSLSLKALQAVTDDGTCFNGQLTDKGKNTMETMGACLRKLYIDKLKFLNPTLDSHNKDIYLRSTDIARTLESLQYLVNGLYPAHQRDTGGSKDMDLRVHVRSDETLYPVRECKYLDALSKMLRKDLLQQGNGDIDKAFARHANFDSGFPKKGDLEFNHLNSLYDNFICLQAHGEPLPAGVTNQDVLELEQMVVKYWWGVFKNAELARMAIGRFVKDLKDRMEDSIANPETSVKLAVYSAHDSTVGPLTNAFGVFDGRFPPFASMVAFELFEDLGKHSSTNPAVSQPHEKDKEHYVRMLYEGKPTHVPACQHQGNHHPDDTTLCTWKAFKDAMDRAIPDNWDKMCSSHAESSGS</sequence>